<keyword evidence="2" id="KW-0229">DNA integration</keyword>
<dbReference type="AlphaFoldDB" id="A0A1W9KPT6"/>
<dbReference type="Pfam" id="PF13356">
    <property type="entry name" value="Arm-DNA-bind_3"/>
    <property type="match status" value="1"/>
</dbReference>
<name>A0A1W9KPT6_9BURK</name>
<reference evidence="8 9" key="1">
    <citation type="submission" date="2017-01" db="EMBL/GenBank/DDBJ databases">
        <title>Novel large sulfur bacteria in the metagenomes of groundwater-fed chemosynthetic microbial mats in the Lake Huron basin.</title>
        <authorList>
            <person name="Sharrar A.M."/>
            <person name="Flood B.E."/>
            <person name="Bailey J.V."/>
            <person name="Jones D.S."/>
            <person name="Biddanda B."/>
            <person name="Ruberg S.A."/>
            <person name="Marcus D.N."/>
            <person name="Dick G.J."/>
        </authorList>
    </citation>
    <scope>NUCLEOTIDE SEQUENCE [LARGE SCALE GENOMIC DNA]</scope>
    <source>
        <strain evidence="8">A7</strain>
    </source>
</reference>
<sequence>MAKIAAVMGALEVKRLSKPGQHPVGTVSGLRLFIKPSGAKSWVLRTMVGASRKDIGLGGYPEVTLAMAIERARDAKDGIQKGVDPVLARRATQSNIAWTFKTCALAYIETHRAAWKNAKHAQQWENTLETYVYPHFGDKHIKDVDTEDVTNAIRPLWSTKNETMVRVRNRIELVLSWAAAQGYRPKGFNPAQWRGHLDQVLPKPSKVNKRTSFEAMPIDAMFTFLHRLGMIEGMSARCLEFTILTACRSGESRGALWSEIDMDAGVWSIPGSRMKSGRPHRIPLSDRAAGLLDTLPRLVNDDGEFIDLVFPGRDGDKPLSDMSLTACMRRMGLTAVPHGFRSTFTDWVAERTAYPAEVREMALAHAIGDQTEAAYRRGDLFDKRRNLMNEWVAFLESAPAKGNNVVKLRAA</sequence>
<dbReference type="InterPro" id="IPR013762">
    <property type="entry name" value="Integrase-like_cat_sf"/>
</dbReference>
<keyword evidence="3 5" id="KW-0238">DNA-binding</keyword>
<accession>A0A1W9KPT6</accession>
<dbReference type="InterPro" id="IPR044068">
    <property type="entry name" value="CB"/>
</dbReference>
<evidence type="ECO:0000256" key="1">
    <source>
        <dbReference type="ARBA" id="ARBA00008857"/>
    </source>
</evidence>
<gene>
    <name evidence="8" type="ORF">BWK72_18305</name>
</gene>
<dbReference type="InterPro" id="IPR050808">
    <property type="entry name" value="Phage_Integrase"/>
</dbReference>
<evidence type="ECO:0000259" key="6">
    <source>
        <dbReference type="PROSITE" id="PS51898"/>
    </source>
</evidence>
<dbReference type="InterPro" id="IPR038488">
    <property type="entry name" value="Integrase_DNA-bd_sf"/>
</dbReference>
<dbReference type="Gene3D" id="3.30.160.390">
    <property type="entry name" value="Integrase, DNA-binding domain"/>
    <property type="match status" value="1"/>
</dbReference>
<dbReference type="GO" id="GO:0003677">
    <property type="term" value="F:DNA binding"/>
    <property type="evidence" value="ECO:0007669"/>
    <property type="project" value="UniProtKB-UniRule"/>
</dbReference>
<dbReference type="InterPro" id="IPR010998">
    <property type="entry name" value="Integrase_recombinase_N"/>
</dbReference>
<dbReference type="Pfam" id="PF22022">
    <property type="entry name" value="Phage_int_M"/>
    <property type="match status" value="1"/>
</dbReference>
<dbReference type="InterPro" id="IPR025166">
    <property type="entry name" value="Integrase_DNA_bind_dom"/>
</dbReference>
<dbReference type="PROSITE" id="PS51900">
    <property type="entry name" value="CB"/>
    <property type="match status" value="1"/>
</dbReference>
<evidence type="ECO:0000313" key="8">
    <source>
        <dbReference type="EMBL" id="OQW86208.1"/>
    </source>
</evidence>
<dbReference type="PROSITE" id="PS51898">
    <property type="entry name" value="TYR_RECOMBINASE"/>
    <property type="match status" value="1"/>
</dbReference>
<evidence type="ECO:0000256" key="3">
    <source>
        <dbReference type="ARBA" id="ARBA00023125"/>
    </source>
</evidence>
<dbReference type="SUPFAM" id="SSF56349">
    <property type="entry name" value="DNA breaking-rejoining enzymes"/>
    <property type="match status" value="1"/>
</dbReference>
<dbReference type="Proteomes" id="UP000192505">
    <property type="component" value="Unassembled WGS sequence"/>
</dbReference>
<proteinExistence type="inferred from homology"/>
<dbReference type="PANTHER" id="PTHR30629">
    <property type="entry name" value="PROPHAGE INTEGRASE"/>
    <property type="match status" value="1"/>
</dbReference>
<evidence type="ECO:0000256" key="4">
    <source>
        <dbReference type="ARBA" id="ARBA00023172"/>
    </source>
</evidence>
<keyword evidence="4" id="KW-0233">DNA recombination</keyword>
<evidence type="ECO:0000256" key="2">
    <source>
        <dbReference type="ARBA" id="ARBA00022908"/>
    </source>
</evidence>
<dbReference type="Pfam" id="PF00589">
    <property type="entry name" value="Phage_integrase"/>
    <property type="match status" value="1"/>
</dbReference>
<dbReference type="Gene3D" id="1.10.443.10">
    <property type="entry name" value="Intergrase catalytic core"/>
    <property type="match status" value="1"/>
</dbReference>
<comment type="similarity">
    <text evidence="1">Belongs to the 'phage' integrase family.</text>
</comment>
<protein>
    <submittedName>
        <fullName evidence="8">Integrase</fullName>
    </submittedName>
</protein>
<evidence type="ECO:0000259" key="7">
    <source>
        <dbReference type="PROSITE" id="PS51900"/>
    </source>
</evidence>
<feature type="domain" description="Tyr recombinase" evidence="6">
    <location>
        <begin position="206"/>
        <end position="389"/>
    </location>
</feature>
<evidence type="ECO:0000256" key="5">
    <source>
        <dbReference type="PROSITE-ProRule" id="PRU01248"/>
    </source>
</evidence>
<dbReference type="InterPro" id="IPR053876">
    <property type="entry name" value="Phage_int_M"/>
</dbReference>
<dbReference type="EMBL" id="MTEI01000020">
    <property type="protein sequence ID" value="OQW86208.1"/>
    <property type="molecule type" value="Genomic_DNA"/>
</dbReference>
<evidence type="ECO:0000313" key="9">
    <source>
        <dbReference type="Proteomes" id="UP000192505"/>
    </source>
</evidence>
<dbReference type="GO" id="GO:0015074">
    <property type="term" value="P:DNA integration"/>
    <property type="evidence" value="ECO:0007669"/>
    <property type="project" value="UniProtKB-KW"/>
</dbReference>
<dbReference type="InterPro" id="IPR011010">
    <property type="entry name" value="DNA_brk_join_enz"/>
</dbReference>
<dbReference type="PANTHER" id="PTHR30629:SF2">
    <property type="entry name" value="PROPHAGE INTEGRASE INTS-RELATED"/>
    <property type="match status" value="1"/>
</dbReference>
<dbReference type="CDD" id="cd00801">
    <property type="entry name" value="INT_P4_C"/>
    <property type="match status" value="1"/>
</dbReference>
<dbReference type="Gene3D" id="1.10.150.130">
    <property type="match status" value="1"/>
</dbReference>
<comment type="caution">
    <text evidence="8">The sequence shown here is derived from an EMBL/GenBank/DDBJ whole genome shotgun (WGS) entry which is preliminary data.</text>
</comment>
<feature type="domain" description="Core-binding (CB)" evidence="7">
    <location>
        <begin position="98"/>
        <end position="179"/>
    </location>
</feature>
<dbReference type="GO" id="GO:0006310">
    <property type="term" value="P:DNA recombination"/>
    <property type="evidence" value="ECO:0007669"/>
    <property type="project" value="UniProtKB-KW"/>
</dbReference>
<organism evidence="8 9">
    <name type="scientific">Rhodoferax ferrireducens</name>
    <dbReference type="NCBI Taxonomy" id="192843"/>
    <lineage>
        <taxon>Bacteria</taxon>
        <taxon>Pseudomonadati</taxon>
        <taxon>Pseudomonadota</taxon>
        <taxon>Betaproteobacteria</taxon>
        <taxon>Burkholderiales</taxon>
        <taxon>Comamonadaceae</taxon>
        <taxon>Rhodoferax</taxon>
    </lineage>
</organism>
<dbReference type="InterPro" id="IPR002104">
    <property type="entry name" value="Integrase_catalytic"/>
</dbReference>